<dbReference type="Proteomes" id="UP000223606">
    <property type="component" value="Chromosome 1"/>
</dbReference>
<feature type="domain" description="YjiS-like" evidence="1">
    <location>
        <begin position="40"/>
        <end position="69"/>
    </location>
</feature>
<protein>
    <recommendedName>
        <fullName evidence="1">YjiS-like domain-containing protein</fullName>
    </recommendedName>
</protein>
<dbReference type="EMBL" id="LT960614">
    <property type="protein sequence ID" value="SON54531.1"/>
    <property type="molecule type" value="Genomic_DNA"/>
</dbReference>
<name>A0A2C9D441_9HYPH</name>
<organism evidence="2 3">
    <name type="scientific">Hartmannibacter diazotrophicus</name>
    <dbReference type="NCBI Taxonomy" id="1482074"/>
    <lineage>
        <taxon>Bacteria</taxon>
        <taxon>Pseudomonadati</taxon>
        <taxon>Pseudomonadota</taxon>
        <taxon>Alphaproteobacteria</taxon>
        <taxon>Hyphomicrobiales</taxon>
        <taxon>Pleomorphomonadaceae</taxon>
        <taxon>Hartmannibacter</taxon>
    </lineage>
</organism>
<evidence type="ECO:0000313" key="2">
    <source>
        <dbReference type="EMBL" id="SON54531.1"/>
    </source>
</evidence>
<evidence type="ECO:0000259" key="1">
    <source>
        <dbReference type="Pfam" id="PF06568"/>
    </source>
</evidence>
<proteinExistence type="predicted"/>
<evidence type="ECO:0000313" key="3">
    <source>
        <dbReference type="Proteomes" id="UP000223606"/>
    </source>
</evidence>
<reference evidence="3" key="1">
    <citation type="submission" date="2017-09" db="EMBL/GenBank/DDBJ databases">
        <title>Genome sequence of Nannocystis excedens DSM 71.</title>
        <authorList>
            <person name="Blom J."/>
        </authorList>
    </citation>
    <scope>NUCLEOTIDE SEQUENCE [LARGE SCALE GENOMIC DNA]</scope>
    <source>
        <strain evidence="3">type strain: E19</strain>
    </source>
</reference>
<dbReference type="AlphaFoldDB" id="A0A2C9D441"/>
<accession>A0A2C9D441</accession>
<dbReference type="OrthoDB" id="7861975at2"/>
<keyword evidence="3" id="KW-1185">Reference proteome</keyword>
<dbReference type="Pfam" id="PF06568">
    <property type="entry name" value="YjiS-like"/>
    <property type="match status" value="1"/>
</dbReference>
<dbReference type="KEGG" id="hdi:HDIA_0990"/>
<dbReference type="RefSeq" id="WP_099554932.1">
    <property type="nucleotide sequence ID" value="NZ_LT960614.1"/>
</dbReference>
<sequence>MSLSSLPSSRPSLPARSSRFATSAGLLRRLGSRLLALYLAWEDRRSVARLYEVDDRMLADIGLTRGDIDGAMSLGAIDRPSSHLVAAADERRRARSLMALAQRNLR</sequence>
<dbReference type="InterPro" id="IPR009506">
    <property type="entry name" value="YjiS-like"/>
</dbReference>
<gene>
    <name evidence="2" type="ORF">HDIA_0990</name>
</gene>